<dbReference type="AlphaFoldDB" id="A0A6N6VTB0"/>
<dbReference type="Gene3D" id="1.10.150.450">
    <property type="match status" value="1"/>
</dbReference>
<proteinExistence type="predicted"/>
<dbReference type="EMBL" id="WESC01000001">
    <property type="protein sequence ID" value="KAB7742886.1"/>
    <property type="molecule type" value="Genomic_DNA"/>
</dbReference>
<keyword evidence="2" id="KW-1185">Reference proteome</keyword>
<gene>
    <name evidence="1" type="ORF">F2P47_01815</name>
</gene>
<dbReference type="Pfam" id="PF00702">
    <property type="entry name" value="Hydrolase"/>
    <property type="match status" value="1"/>
</dbReference>
<comment type="caution">
    <text evidence="1">The sequence shown here is derived from an EMBL/GenBank/DDBJ whole genome shotgun (WGS) entry which is preliminary data.</text>
</comment>
<dbReference type="InterPro" id="IPR023214">
    <property type="entry name" value="HAD_sf"/>
</dbReference>
<accession>A0A6N6VTB0</accession>
<dbReference type="Proteomes" id="UP000468901">
    <property type="component" value="Unassembled WGS sequence"/>
</dbReference>
<dbReference type="Gene3D" id="3.40.50.1000">
    <property type="entry name" value="HAD superfamily/HAD-like"/>
    <property type="match status" value="1"/>
</dbReference>
<dbReference type="InterPro" id="IPR010237">
    <property type="entry name" value="Pyr-5-nucltdase"/>
</dbReference>
<dbReference type="SFLD" id="SFLDG01132">
    <property type="entry name" value="C1.5.3:_5'-Nucleotidase_Like"/>
    <property type="match status" value="1"/>
</dbReference>
<dbReference type="SFLD" id="SFLDS00003">
    <property type="entry name" value="Haloacid_Dehalogenase"/>
    <property type="match status" value="1"/>
</dbReference>
<name>A0A6N6VTB0_9HYPH</name>
<dbReference type="SUPFAM" id="SSF56784">
    <property type="entry name" value="HAD-like"/>
    <property type="match status" value="1"/>
</dbReference>
<dbReference type="NCBIfam" id="TIGR01993">
    <property type="entry name" value="Pyr-5-nucltdase"/>
    <property type="match status" value="1"/>
</dbReference>
<dbReference type="PANTHER" id="PTHR12725:SF117">
    <property type="entry name" value="HALOACID DEHALOGENASE-LIKE HYDROLASE"/>
    <property type="match status" value="1"/>
</dbReference>
<dbReference type="InterPro" id="IPR036412">
    <property type="entry name" value="HAD-like_sf"/>
</dbReference>
<evidence type="ECO:0000313" key="2">
    <source>
        <dbReference type="Proteomes" id="UP000468901"/>
    </source>
</evidence>
<dbReference type="NCBIfam" id="TIGR01509">
    <property type="entry name" value="HAD-SF-IA-v3"/>
    <property type="match status" value="1"/>
</dbReference>
<dbReference type="PANTHER" id="PTHR12725">
    <property type="entry name" value="HALOACID DEHALOGENASE-LIKE HYDROLASE"/>
    <property type="match status" value="1"/>
</dbReference>
<dbReference type="InterPro" id="IPR006439">
    <property type="entry name" value="HAD-SF_hydro_IA"/>
</dbReference>
<sequence>MNSSTKAALPMTPAADFEHVEHWVFDLDNTLYPPECDLFAQIDVKMCEFIMRALDVDAIEAKRVQKDFYVEHGTTLAGLMAVHEIEPAHFLAHVHDIDVSVVAPDEALGRAIASLPGRKIIFTNGSVTHAKNVVGRLGIAHVFDGIHDIVSTGYKPKPMREAYERFVQQSGIAPERAAMFEDIPRNLEVPHDLGMKTVWVRPAGEGGTERYQRLSHEGGEAPHVHHATDDLRTFLESLAR</sequence>
<evidence type="ECO:0000313" key="1">
    <source>
        <dbReference type="EMBL" id="KAB7742886.1"/>
    </source>
</evidence>
<organism evidence="1 2">
    <name type="scientific">Parvibaculum sedimenti</name>
    <dbReference type="NCBI Taxonomy" id="2608632"/>
    <lineage>
        <taxon>Bacteria</taxon>
        <taxon>Pseudomonadati</taxon>
        <taxon>Pseudomonadota</taxon>
        <taxon>Alphaproteobacteria</taxon>
        <taxon>Hyphomicrobiales</taxon>
        <taxon>Parvibaculaceae</taxon>
        <taxon>Parvibaculum</taxon>
    </lineage>
</organism>
<dbReference type="SFLD" id="SFLDG01129">
    <property type="entry name" value="C1.5:_HAD__Beta-PGM__Phosphata"/>
    <property type="match status" value="1"/>
</dbReference>
<reference evidence="1 2" key="1">
    <citation type="submission" date="2019-09" db="EMBL/GenBank/DDBJ databases">
        <title>Parvibaculum sedimenti sp. nov., isolated from sediment.</title>
        <authorList>
            <person name="Wang Y."/>
        </authorList>
    </citation>
    <scope>NUCLEOTIDE SEQUENCE [LARGE SCALE GENOMIC DNA]</scope>
    <source>
        <strain evidence="1 2">HXT-9</strain>
    </source>
</reference>
<protein>
    <submittedName>
        <fullName evidence="1">Pyrimidine 5'-nucleotidase</fullName>
    </submittedName>
</protein>